<keyword evidence="7" id="KW-0418">Kinase</keyword>
<evidence type="ECO:0000313" key="7">
    <source>
        <dbReference type="EMBL" id="MBM6738784.1"/>
    </source>
</evidence>
<proteinExistence type="predicted"/>
<dbReference type="InterPro" id="IPR000719">
    <property type="entry name" value="Prot_kinase_dom"/>
</dbReference>
<dbReference type="RefSeq" id="WP_205156221.1">
    <property type="nucleotide sequence ID" value="NZ_JACLYY010000012.1"/>
</dbReference>
<comment type="caution">
    <text evidence="7">The sequence shown here is derived from an EMBL/GenBank/DDBJ whole genome shotgun (WGS) entry which is preliminary data.</text>
</comment>
<dbReference type="InterPro" id="IPR017441">
    <property type="entry name" value="Protein_kinase_ATP_BS"/>
</dbReference>
<dbReference type="PROSITE" id="PS00107">
    <property type="entry name" value="PROTEIN_KINASE_ATP"/>
    <property type="match status" value="1"/>
</dbReference>
<evidence type="ECO:0000256" key="3">
    <source>
        <dbReference type="PROSITE-ProRule" id="PRU10141"/>
    </source>
</evidence>
<dbReference type="EMBL" id="JACLYY010000012">
    <property type="protein sequence ID" value="MBM6738784.1"/>
    <property type="molecule type" value="Genomic_DNA"/>
</dbReference>
<dbReference type="GO" id="GO:0004674">
    <property type="term" value="F:protein serine/threonine kinase activity"/>
    <property type="evidence" value="ECO:0007669"/>
    <property type="project" value="UniProtKB-KW"/>
</dbReference>
<keyword evidence="5" id="KW-1133">Transmembrane helix</keyword>
<evidence type="ECO:0000256" key="1">
    <source>
        <dbReference type="ARBA" id="ARBA00022741"/>
    </source>
</evidence>
<evidence type="ECO:0000313" key="8">
    <source>
        <dbReference type="Proteomes" id="UP000716906"/>
    </source>
</evidence>
<organism evidence="7 8">
    <name type="scientific">Faecalicatena fissicatena</name>
    <dbReference type="NCBI Taxonomy" id="290055"/>
    <lineage>
        <taxon>Bacteria</taxon>
        <taxon>Bacillati</taxon>
        <taxon>Bacillota</taxon>
        <taxon>Clostridia</taxon>
        <taxon>Lachnospirales</taxon>
        <taxon>Lachnospiraceae</taxon>
        <taxon>Faecalicatena</taxon>
    </lineage>
</organism>
<evidence type="ECO:0000256" key="2">
    <source>
        <dbReference type="ARBA" id="ARBA00022840"/>
    </source>
</evidence>
<keyword evidence="1 3" id="KW-0547">Nucleotide-binding</keyword>
<feature type="compositionally biased region" description="Basic and acidic residues" evidence="4">
    <location>
        <begin position="375"/>
        <end position="390"/>
    </location>
</feature>
<feature type="binding site" evidence="3">
    <location>
        <position position="42"/>
    </location>
    <ligand>
        <name>ATP</name>
        <dbReference type="ChEBI" id="CHEBI:30616"/>
    </ligand>
</feature>
<feature type="transmembrane region" description="Helical" evidence="5">
    <location>
        <begin position="396"/>
        <end position="414"/>
    </location>
</feature>
<keyword evidence="7" id="KW-0723">Serine/threonine-protein kinase</keyword>
<dbReference type="PROSITE" id="PS50011">
    <property type="entry name" value="PROTEIN_KINASE_DOM"/>
    <property type="match status" value="1"/>
</dbReference>
<keyword evidence="7" id="KW-0808">Transferase</keyword>
<dbReference type="InterPro" id="IPR011009">
    <property type="entry name" value="Kinase-like_dom_sf"/>
</dbReference>
<evidence type="ECO:0000256" key="5">
    <source>
        <dbReference type="SAM" id="Phobius"/>
    </source>
</evidence>
<name>A0ABS2EAW7_9FIRM</name>
<dbReference type="SMART" id="SM00220">
    <property type="entry name" value="S_TKc"/>
    <property type="match status" value="1"/>
</dbReference>
<keyword evidence="5" id="KW-0472">Membrane</keyword>
<dbReference type="InterPro" id="IPR008271">
    <property type="entry name" value="Ser/Thr_kinase_AS"/>
</dbReference>
<keyword evidence="8" id="KW-1185">Reference proteome</keyword>
<feature type="domain" description="Protein kinase" evidence="6">
    <location>
        <begin position="11"/>
        <end position="303"/>
    </location>
</feature>
<dbReference type="PANTHER" id="PTHR24361">
    <property type="entry name" value="MITOGEN-ACTIVATED KINASE KINASE KINASE"/>
    <property type="match status" value="1"/>
</dbReference>
<dbReference type="SUPFAM" id="SSF56112">
    <property type="entry name" value="Protein kinase-like (PK-like)"/>
    <property type="match status" value="1"/>
</dbReference>
<dbReference type="InterPro" id="IPR053235">
    <property type="entry name" value="Ser_Thr_kinase"/>
</dbReference>
<keyword evidence="5" id="KW-0812">Transmembrane</keyword>
<protein>
    <submittedName>
        <fullName evidence="7">Serine/threonine protein kinase</fullName>
    </submittedName>
</protein>
<keyword evidence="2 3" id="KW-0067">ATP-binding</keyword>
<evidence type="ECO:0000256" key="4">
    <source>
        <dbReference type="SAM" id="MobiDB-lite"/>
    </source>
</evidence>
<dbReference type="CDD" id="cd14014">
    <property type="entry name" value="STKc_PknB_like"/>
    <property type="match status" value="1"/>
</dbReference>
<dbReference type="Pfam" id="PF00069">
    <property type="entry name" value="Pkinase"/>
    <property type="match status" value="1"/>
</dbReference>
<evidence type="ECO:0000259" key="6">
    <source>
        <dbReference type="PROSITE" id="PS50011"/>
    </source>
</evidence>
<sequence length="685" mass="78187">MDRINEIWPKWHTEEPLGQGAYGRVFKVRREELGEVFYSAVKVIRIPQDAGEVREMISDGMTSQSIQSYYQSIVKGLMNEIRVLETLKSAGNVVNIEEFEVREREDGIGWEVYIRMELLENLDLYRRNHLMGLRETAKLGLDISSALDYCEKSRIIHRDIKPSNLFVDGYGNFKLGDFGIARQMEKTQSTLSRKGTEMYMAPELGFGESGSSYNVDIYSLGLVMYRLLNRNRMPFEPLPSEKETLFPRDKENALLRRIQKESFPAPADADEELGQIILKASEPDKTRRYQHAREMHRDLENWFRKREAENGFRAEEESRKVFLQEAAEAAGAPGPSGAQDRDFQEEKTVSVFMERQEQPKQASEPDITPGFQFHSRTEPGEGEKNGTGDSRKKKPWWALGIAALFIVALVVCFVSRTGVPSEKEAQATLQEIGLDEGLFTELPLTGTQEEIEDWLAAAGYDCNESDDGITFTAGDWHGRIHNRYLTIVWNSAEAGEADRATFNALFGYFKHGDYEEIYAEESEDYYSFGDETNNYTIQYNSEYGSLSVSRQGIPEIDTFSVDILPQVIAECPVSSLEETCQWLDENGYPYTETETSGVEIPAFGEEYIDINFYEDFTSTYFYIPASNTQDVFETCVSQMEEYLGTSGSWDDLADGEKWSMEWKGRTISIDYTTSYKAVSIDFSQE</sequence>
<dbReference type="Proteomes" id="UP000716906">
    <property type="component" value="Unassembled WGS sequence"/>
</dbReference>
<dbReference type="PROSITE" id="PS00108">
    <property type="entry name" value="PROTEIN_KINASE_ST"/>
    <property type="match status" value="1"/>
</dbReference>
<feature type="region of interest" description="Disordered" evidence="4">
    <location>
        <begin position="355"/>
        <end position="391"/>
    </location>
</feature>
<accession>A0ABS2EAW7</accession>
<gene>
    <name evidence="7" type="ORF">H7U36_11865</name>
</gene>
<dbReference type="Gene3D" id="1.10.510.10">
    <property type="entry name" value="Transferase(Phosphotransferase) domain 1"/>
    <property type="match status" value="1"/>
</dbReference>
<reference evidence="7 8" key="1">
    <citation type="journal article" date="2021" name="Sci. Rep.">
        <title>The distribution of antibiotic resistance genes in chicken gut microbiota commensals.</title>
        <authorList>
            <person name="Juricova H."/>
            <person name="Matiasovicova J."/>
            <person name="Kubasova T."/>
            <person name="Cejkova D."/>
            <person name="Rychlik I."/>
        </authorList>
    </citation>
    <scope>NUCLEOTIDE SEQUENCE [LARGE SCALE GENOMIC DNA]</scope>
    <source>
        <strain evidence="7 8">An773</strain>
    </source>
</reference>